<dbReference type="KEGG" id="aplc:110982989"/>
<feature type="transmembrane region" description="Helical" evidence="1">
    <location>
        <begin position="130"/>
        <end position="149"/>
    </location>
</feature>
<keyword evidence="1" id="KW-0472">Membrane</keyword>
<proteinExistence type="predicted"/>
<gene>
    <name evidence="3" type="primary">LOC110982989</name>
</gene>
<sequence length="182" mass="19500">MQYSTKKCILTYSGAIMFAFGFGIMLDGIFYRTTGATSGAVLNSAGNAVVKSVPHWCGLLLILLGARNFTFGIAQWKYGVNCCGGGACEVLFVNLMALIVSLAAVGLAILGSWDVLNNASASSIGSVPDFTYLISIWFMSLMCAILALMSMCAGCLPVGEPQEEEEIEMQQYGHDNPQFSKY</sequence>
<feature type="transmembrane region" description="Helical" evidence="1">
    <location>
        <begin position="86"/>
        <end position="110"/>
    </location>
</feature>
<evidence type="ECO:0000313" key="3">
    <source>
        <dbReference type="RefSeq" id="XP_022097512.1"/>
    </source>
</evidence>
<evidence type="ECO:0000256" key="1">
    <source>
        <dbReference type="SAM" id="Phobius"/>
    </source>
</evidence>
<feature type="transmembrane region" description="Helical" evidence="1">
    <location>
        <begin position="12"/>
        <end position="33"/>
    </location>
</feature>
<feature type="transmembrane region" description="Helical" evidence="1">
    <location>
        <begin position="53"/>
        <end position="74"/>
    </location>
</feature>
<protein>
    <submittedName>
        <fullName evidence="3">Uncharacterized protein LOC110982989 isoform X1</fullName>
    </submittedName>
</protein>
<accession>A0A8B7YXV4</accession>
<dbReference type="GeneID" id="110982989"/>
<keyword evidence="1" id="KW-1133">Transmembrane helix</keyword>
<dbReference type="RefSeq" id="XP_022097512.1">
    <property type="nucleotide sequence ID" value="XM_022241820.1"/>
</dbReference>
<dbReference type="OrthoDB" id="10347843at2759"/>
<dbReference type="Proteomes" id="UP000694845">
    <property type="component" value="Unplaced"/>
</dbReference>
<keyword evidence="2" id="KW-1185">Reference proteome</keyword>
<organism evidence="2 3">
    <name type="scientific">Acanthaster planci</name>
    <name type="common">Crown-of-thorns starfish</name>
    <dbReference type="NCBI Taxonomy" id="133434"/>
    <lineage>
        <taxon>Eukaryota</taxon>
        <taxon>Metazoa</taxon>
        <taxon>Echinodermata</taxon>
        <taxon>Eleutherozoa</taxon>
        <taxon>Asterozoa</taxon>
        <taxon>Asteroidea</taxon>
        <taxon>Valvatacea</taxon>
        <taxon>Valvatida</taxon>
        <taxon>Acanthasteridae</taxon>
        <taxon>Acanthaster</taxon>
    </lineage>
</organism>
<dbReference type="AlphaFoldDB" id="A0A8B7YXV4"/>
<evidence type="ECO:0000313" key="2">
    <source>
        <dbReference type="Proteomes" id="UP000694845"/>
    </source>
</evidence>
<name>A0A8B7YXV4_ACAPL</name>
<keyword evidence="1" id="KW-0812">Transmembrane</keyword>
<reference evidence="3" key="1">
    <citation type="submission" date="2025-08" db="UniProtKB">
        <authorList>
            <consortium name="RefSeq"/>
        </authorList>
    </citation>
    <scope>IDENTIFICATION</scope>
</reference>